<feature type="compositionally biased region" description="Basic and acidic residues" evidence="1">
    <location>
        <begin position="377"/>
        <end position="391"/>
    </location>
</feature>
<feature type="compositionally biased region" description="Low complexity" evidence="1">
    <location>
        <begin position="298"/>
        <end position="313"/>
    </location>
</feature>
<comment type="caution">
    <text evidence="2">The sequence shown here is derived from an EMBL/GenBank/DDBJ whole genome shotgun (WGS) entry which is preliminary data.</text>
</comment>
<dbReference type="GeneID" id="68108027"/>
<dbReference type="PANTHER" id="PTHR37028">
    <property type="entry name" value="UNNAMED PRODUCT-RELATED"/>
    <property type="match status" value="1"/>
</dbReference>
<name>A0A6A5CHC8_NAEFO</name>
<feature type="region of interest" description="Disordered" evidence="1">
    <location>
        <begin position="255"/>
        <end position="401"/>
    </location>
</feature>
<dbReference type="Proteomes" id="UP000444721">
    <property type="component" value="Unassembled WGS sequence"/>
</dbReference>
<protein>
    <submittedName>
        <fullName evidence="2">Uncharacterized protein</fullName>
    </submittedName>
</protein>
<feature type="compositionally biased region" description="Polar residues" evidence="1">
    <location>
        <begin position="277"/>
        <end position="291"/>
    </location>
</feature>
<evidence type="ECO:0000313" key="3">
    <source>
        <dbReference type="Proteomes" id="UP000444721"/>
    </source>
</evidence>
<accession>A0A6A5CHC8</accession>
<feature type="compositionally biased region" description="Polar residues" evidence="1">
    <location>
        <begin position="76"/>
        <end position="86"/>
    </location>
</feature>
<dbReference type="RefSeq" id="XP_044569623.1">
    <property type="nucleotide sequence ID" value="XM_044711905.1"/>
</dbReference>
<reference evidence="2 3" key="1">
    <citation type="journal article" date="2019" name="Sci. Rep.">
        <title>Nanopore sequencing improves the draft genome of the human pathogenic amoeba Naegleria fowleri.</title>
        <authorList>
            <person name="Liechti N."/>
            <person name="Schurch N."/>
            <person name="Bruggmann R."/>
            <person name="Wittwer M."/>
        </authorList>
    </citation>
    <scope>NUCLEOTIDE SEQUENCE [LARGE SCALE GENOMIC DNA]</scope>
    <source>
        <strain evidence="2 3">ATCC 30894</strain>
    </source>
</reference>
<dbReference type="AlphaFoldDB" id="A0A6A5CHC8"/>
<feature type="compositionally biased region" description="Polar residues" evidence="1">
    <location>
        <begin position="343"/>
        <end position="376"/>
    </location>
</feature>
<dbReference type="OrthoDB" id="70300at2759"/>
<dbReference type="PANTHER" id="PTHR37028:SF4">
    <property type="entry name" value="ALMS MOTIF DOMAIN-CONTAINING PROTEIN"/>
    <property type="match status" value="1"/>
</dbReference>
<gene>
    <name evidence="2" type="ORF">FDP41_000809</name>
</gene>
<proteinExistence type="predicted"/>
<feature type="region of interest" description="Disordered" evidence="1">
    <location>
        <begin position="70"/>
        <end position="89"/>
    </location>
</feature>
<dbReference type="VEuPathDB" id="AmoebaDB:NF0103110"/>
<dbReference type="EMBL" id="VFQX01000002">
    <property type="protein sequence ID" value="KAF0984910.1"/>
    <property type="molecule type" value="Genomic_DNA"/>
</dbReference>
<evidence type="ECO:0000313" key="2">
    <source>
        <dbReference type="EMBL" id="KAF0984910.1"/>
    </source>
</evidence>
<keyword evidence="3" id="KW-1185">Reference proteome</keyword>
<feature type="compositionally biased region" description="Polar residues" evidence="1">
    <location>
        <begin position="255"/>
        <end position="270"/>
    </location>
</feature>
<sequence>MSFKVFPDAQEHERDWTYEKNSHDLEDQHHLSPSLSCSSSIISSEISSSDWMLPDLSNAPELKIHHVHLHHHHLNSDQQKNETNSSTDDDTQALLEALGLEEDGHGNLVSNAASYLEDDEDFEVSRFIENYCCGPVSSACPNYNNNNSNNHSTIFENNPINNNTMQTTIFDNQQLISKKYGLFNVMDSVTTDGDCTASEKPNQIQKTLSPSKERNYISDILEDSSLNMTMEALNQSADFQLKQIDSMIQNILQKYQTPQKQSQKLSSTSVYRKHDFPTSSNNPQNGQQATNHPPPSKSSPSSKPVKSSSRTSSINLLAQYNSPKAKTSSKTKANYSPAKEPSLTAQYQAISPKTAVKNSPKGTSHSKNSTAVLSNENTEHSENTKSSHEISKTSSSSFKEKEGETFFERAVNWKANVEKANKQKQKELNRSIKQECSFKPEINPISIQKRHEDNMDVHDRLYIDSFRASDKNDEIRYKLTEEEFRKTCTFKPKLLNNFSISSKYRDISPKKAPPTKELPLDEECTFKPQTNDSICFNRSCMDYLSEDAFSRLSKRKTPNISRSDPHIVENEKFDMLFMSRPKSAGKFTRPSSNFHEFLKRQQDLIEDRERKVDFIKMTEHPFKPSINEKSVAIVNRTEFEKRCEFYQQRRELTLKRALDEVQQQCTFKPSISRKAQNLPQKSADQLCRDGIEKKEKKLQQLQQELLDKELQGATFKPNISKTRDKQLSTSIINNSFLLEKKQQEKERKLREIAFENERKLMNECTFKPVIHDSPSYVKKIARSMSATRTRYANQVQNDKPQWR</sequence>
<feature type="compositionally biased region" description="Low complexity" evidence="1">
    <location>
        <begin position="324"/>
        <end position="333"/>
    </location>
</feature>
<dbReference type="VEuPathDB" id="AmoebaDB:FDP41_000809"/>
<organism evidence="2 3">
    <name type="scientific">Naegleria fowleri</name>
    <name type="common">Brain eating amoeba</name>
    <dbReference type="NCBI Taxonomy" id="5763"/>
    <lineage>
        <taxon>Eukaryota</taxon>
        <taxon>Discoba</taxon>
        <taxon>Heterolobosea</taxon>
        <taxon>Tetramitia</taxon>
        <taxon>Eutetramitia</taxon>
        <taxon>Vahlkampfiidae</taxon>
        <taxon>Naegleria</taxon>
    </lineage>
</organism>
<evidence type="ECO:0000256" key="1">
    <source>
        <dbReference type="SAM" id="MobiDB-lite"/>
    </source>
</evidence>
<dbReference type="VEuPathDB" id="AmoebaDB:NfTy_032020"/>